<evidence type="ECO:0000313" key="5">
    <source>
        <dbReference type="EMBL" id="KAB6523094.1"/>
    </source>
</evidence>
<dbReference type="PANTHER" id="PTHR23416">
    <property type="entry name" value="SIALIC ACID SYNTHASE-RELATED"/>
    <property type="match status" value="1"/>
</dbReference>
<dbReference type="InterPro" id="IPR018357">
    <property type="entry name" value="Hexapep_transf_CS"/>
</dbReference>
<dbReference type="PROSITE" id="PS00101">
    <property type="entry name" value="HEXAPEP_TRANSFERASES"/>
    <property type="match status" value="1"/>
</dbReference>
<dbReference type="InterPro" id="IPR011004">
    <property type="entry name" value="Trimer_LpxA-like_sf"/>
</dbReference>
<proteinExistence type="inferred from homology"/>
<evidence type="ECO:0000313" key="6">
    <source>
        <dbReference type="Proteomes" id="UP000469427"/>
    </source>
</evidence>
<sequence>MDDKLWYKTASQKDAYTTSWNLREVIYLHLWRITWTLFYRTTPKHFFNQWRLLLLKLFGAKISGQPFVFPSSKIFAPWLLTLGHKSCLGPHSEVYNLGPVILEERVTISQYSYLCNGTHDLSLENMPLMIGKMVIGNNVFIGAKSLLLPGIKIGRYAVVGAGAVVARNVDEYDIVAGNPATFIKRRIINK</sequence>
<evidence type="ECO:0000256" key="1">
    <source>
        <dbReference type="ARBA" id="ARBA00007274"/>
    </source>
</evidence>
<dbReference type="RefSeq" id="WP_087339190.1">
    <property type="nucleotide sequence ID" value="NZ_JAQDMD010000042.1"/>
</dbReference>
<dbReference type="GO" id="GO:0008374">
    <property type="term" value="F:O-acyltransferase activity"/>
    <property type="evidence" value="ECO:0007669"/>
    <property type="project" value="TreeGrafter"/>
</dbReference>
<name>A0A6I0ZN68_PHOVU</name>
<dbReference type="Pfam" id="PF00132">
    <property type="entry name" value="Hexapep"/>
    <property type="match status" value="1"/>
</dbReference>
<dbReference type="SUPFAM" id="SSF51161">
    <property type="entry name" value="Trimeric LpxA-like enzymes"/>
    <property type="match status" value="1"/>
</dbReference>
<keyword evidence="3" id="KW-0677">Repeat</keyword>
<gene>
    <name evidence="5" type="ORF">GAY98_19725</name>
</gene>
<organism evidence="5 6">
    <name type="scientific">Phocaeicola vulgatus</name>
    <name type="common">Bacteroides vulgatus</name>
    <dbReference type="NCBI Taxonomy" id="821"/>
    <lineage>
        <taxon>Bacteria</taxon>
        <taxon>Pseudomonadati</taxon>
        <taxon>Bacteroidota</taxon>
        <taxon>Bacteroidia</taxon>
        <taxon>Bacteroidales</taxon>
        <taxon>Bacteroidaceae</taxon>
        <taxon>Phocaeicola</taxon>
    </lineage>
</organism>
<evidence type="ECO:0000256" key="3">
    <source>
        <dbReference type="ARBA" id="ARBA00022737"/>
    </source>
</evidence>
<dbReference type="EMBL" id="WDBI01000041">
    <property type="protein sequence ID" value="KAB6523094.1"/>
    <property type="molecule type" value="Genomic_DNA"/>
</dbReference>
<comment type="caution">
    <text evidence="5">The sequence shown here is derived from an EMBL/GenBank/DDBJ whole genome shotgun (WGS) entry which is preliminary data.</text>
</comment>
<dbReference type="InterPro" id="IPR051159">
    <property type="entry name" value="Hexapeptide_acetyltransf"/>
</dbReference>
<dbReference type="GO" id="GO:0005829">
    <property type="term" value="C:cytosol"/>
    <property type="evidence" value="ECO:0007669"/>
    <property type="project" value="TreeGrafter"/>
</dbReference>
<dbReference type="InterPro" id="IPR001451">
    <property type="entry name" value="Hexapep"/>
</dbReference>
<dbReference type="Gene3D" id="2.160.10.10">
    <property type="entry name" value="Hexapeptide repeat proteins"/>
    <property type="match status" value="1"/>
</dbReference>
<keyword evidence="4" id="KW-0012">Acyltransferase</keyword>
<comment type="similarity">
    <text evidence="1">Belongs to the transferase hexapeptide repeat family.</text>
</comment>
<evidence type="ECO:0000256" key="4">
    <source>
        <dbReference type="ARBA" id="ARBA00023315"/>
    </source>
</evidence>
<dbReference type="PANTHER" id="PTHR23416:SF23">
    <property type="entry name" value="ACETYLTRANSFERASE C18B11.09C-RELATED"/>
    <property type="match status" value="1"/>
</dbReference>
<dbReference type="Proteomes" id="UP000469427">
    <property type="component" value="Unassembled WGS sequence"/>
</dbReference>
<reference evidence="5 6" key="1">
    <citation type="journal article" date="2019" name="Nat. Med.">
        <title>A library of human gut bacterial isolates paired with longitudinal multiomics data enables mechanistic microbiome research.</title>
        <authorList>
            <person name="Poyet M."/>
            <person name="Groussin M."/>
            <person name="Gibbons S.M."/>
            <person name="Avila-Pacheco J."/>
            <person name="Jiang X."/>
            <person name="Kearney S.M."/>
            <person name="Perrotta A.R."/>
            <person name="Berdy B."/>
            <person name="Zhao S."/>
            <person name="Lieberman T.D."/>
            <person name="Swanson P.K."/>
            <person name="Smith M."/>
            <person name="Roesemann S."/>
            <person name="Alexander J.E."/>
            <person name="Rich S.A."/>
            <person name="Livny J."/>
            <person name="Vlamakis H."/>
            <person name="Clish C."/>
            <person name="Bullock K."/>
            <person name="Deik A."/>
            <person name="Scott J."/>
            <person name="Pierce K.A."/>
            <person name="Xavier R.J."/>
            <person name="Alm E.J."/>
        </authorList>
    </citation>
    <scope>NUCLEOTIDE SEQUENCE [LARGE SCALE GENOMIC DNA]</scope>
    <source>
        <strain evidence="5 6">BIOML-A122</strain>
    </source>
</reference>
<dbReference type="AlphaFoldDB" id="A0A6I0ZN68"/>
<keyword evidence="2 5" id="KW-0808">Transferase</keyword>
<evidence type="ECO:0000256" key="2">
    <source>
        <dbReference type="ARBA" id="ARBA00022679"/>
    </source>
</evidence>
<protein>
    <submittedName>
        <fullName evidence="5">Acetyltransferase</fullName>
    </submittedName>
</protein>
<accession>A0A6I0ZN68</accession>